<reference evidence="2" key="1">
    <citation type="submission" date="2014-11" db="EMBL/GenBank/DDBJ databases">
        <authorList>
            <person name="Amaro Gonzalez C."/>
        </authorList>
    </citation>
    <scope>NUCLEOTIDE SEQUENCE</scope>
</reference>
<name>A0A0E9QU23_ANGAN</name>
<reference evidence="2" key="2">
    <citation type="journal article" date="2015" name="Fish Shellfish Immunol.">
        <title>Early steps in the European eel (Anguilla anguilla)-Vibrio vulnificus interaction in the gills: Role of the RtxA13 toxin.</title>
        <authorList>
            <person name="Callol A."/>
            <person name="Pajuelo D."/>
            <person name="Ebbesson L."/>
            <person name="Teles M."/>
            <person name="MacKenzie S."/>
            <person name="Amaro C."/>
        </authorList>
    </citation>
    <scope>NUCLEOTIDE SEQUENCE</scope>
</reference>
<dbReference type="AlphaFoldDB" id="A0A0E9QU23"/>
<feature type="region of interest" description="Disordered" evidence="1">
    <location>
        <begin position="1"/>
        <end position="25"/>
    </location>
</feature>
<proteinExistence type="predicted"/>
<accession>A0A0E9QU23</accession>
<organism evidence="2">
    <name type="scientific">Anguilla anguilla</name>
    <name type="common">European freshwater eel</name>
    <name type="synonym">Muraena anguilla</name>
    <dbReference type="NCBI Taxonomy" id="7936"/>
    <lineage>
        <taxon>Eukaryota</taxon>
        <taxon>Metazoa</taxon>
        <taxon>Chordata</taxon>
        <taxon>Craniata</taxon>
        <taxon>Vertebrata</taxon>
        <taxon>Euteleostomi</taxon>
        <taxon>Actinopterygii</taxon>
        <taxon>Neopterygii</taxon>
        <taxon>Teleostei</taxon>
        <taxon>Anguilliformes</taxon>
        <taxon>Anguillidae</taxon>
        <taxon>Anguilla</taxon>
    </lineage>
</organism>
<protein>
    <submittedName>
        <fullName evidence="2">Uncharacterized protein</fullName>
    </submittedName>
</protein>
<dbReference type="EMBL" id="GBXM01088964">
    <property type="protein sequence ID" value="JAH19613.1"/>
    <property type="molecule type" value="Transcribed_RNA"/>
</dbReference>
<sequence>MPTAATTSQPLVSERSKNISLSESS</sequence>
<evidence type="ECO:0000313" key="2">
    <source>
        <dbReference type="EMBL" id="JAH19613.1"/>
    </source>
</evidence>
<evidence type="ECO:0000256" key="1">
    <source>
        <dbReference type="SAM" id="MobiDB-lite"/>
    </source>
</evidence>
<feature type="compositionally biased region" description="Polar residues" evidence="1">
    <location>
        <begin position="1"/>
        <end position="11"/>
    </location>
</feature>